<dbReference type="eggNOG" id="COG4587">
    <property type="taxonomic scope" value="Bacteria"/>
</dbReference>
<dbReference type="Proteomes" id="UP000182360">
    <property type="component" value="Unassembled WGS sequence"/>
</dbReference>
<keyword evidence="3" id="KW-1185">Reference proteome</keyword>
<feature type="transmembrane region" description="Helical" evidence="1">
    <location>
        <begin position="62"/>
        <end position="82"/>
    </location>
</feature>
<name>A0A1H8ZK80_9SPIR</name>
<dbReference type="PANTHER" id="PTHR36832:SF1">
    <property type="entry name" value="SLR1174 PROTEIN"/>
    <property type="match status" value="1"/>
</dbReference>
<organism evidence="2 3">
    <name type="scientific">Treponema bryantii</name>
    <dbReference type="NCBI Taxonomy" id="163"/>
    <lineage>
        <taxon>Bacteria</taxon>
        <taxon>Pseudomonadati</taxon>
        <taxon>Spirochaetota</taxon>
        <taxon>Spirochaetia</taxon>
        <taxon>Spirochaetales</taxon>
        <taxon>Treponemataceae</taxon>
        <taxon>Treponema</taxon>
    </lineage>
</organism>
<reference evidence="2 3" key="1">
    <citation type="submission" date="2016-10" db="EMBL/GenBank/DDBJ databases">
        <authorList>
            <person name="de Groot N.N."/>
        </authorList>
    </citation>
    <scope>NUCLEOTIDE SEQUENCE [LARGE SCALE GENOMIC DNA]</scope>
    <source>
        <strain evidence="2 3">B25</strain>
    </source>
</reference>
<gene>
    <name evidence="2" type="ORF">SAMN04487977_1016</name>
</gene>
<evidence type="ECO:0000313" key="3">
    <source>
        <dbReference type="Proteomes" id="UP000182360"/>
    </source>
</evidence>
<dbReference type="STRING" id="163.SAMN04487775_1173"/>
<dbReference type="AlphaFoldDB" id="A0A1H8ZK80"/>
<proteinExistence type="predicted"/>
<sequence length="269" mass="30393">MNLKKYLALTRLGMMEKLHYRLGTFVTLFGNLIYLVLIYFLWKAIYASSGSDVVNGMTLNDTLVYLVLATALFNFLEVFLVWDMSREIQSGSIVLKLLKPMSFRNYSFWSYIGENIMSFFLTFLPTFIIINILTHGSIALSFNLLFFVLSVVMALVINFSIDMICATICLYTESTWGLNMVKECIVLLLSGASIPLAFFPESLRKIVQYLPFRCIYDTPLNVLLQKNGYTIGNGLLFSLVLQLAWCLALTAIGCAFWSVSLKKITVNGG</sequence>
<dbReference type="RefSeq" id="WP_074639803.1">
    <property type="nucleotide sequence ID" value="NZ_FOFU01000001.1"/>
</dbReference>
<accession>A0A1H8ZK80</accession>
<feature type="transmembrane region" description="Helical" evidence="1">
    <location>
        <begin position="20"/>
        <end position="42"/>
    </location>
</feature>
<keyword evidence="1" id="KW-0472">Membrane</keyword>
<protein>
    <submittedName>
        <fullName evidence="2">ABC-2 type transport system permease protein</fullName>
    </submittedName>
</protein>
<keyword evidence="1" id="KW-0812">Transmembrane</keyword>
<feature type="transmembrane region" description="Helical" evidence="1">
    <location>
        <begin position="145"/>
        <end position="172"/>
    </location>
</feature>
<keyword evidence="1" id="KW-1133">Transmembrane helix</keyword>
<dbReference type="OrthoDB" id="8582979at2"/>
<feature type="transmembrane region" description="Helical" evidence="1">
    <location>
        <begin position="235"/>
        <end position="259"/>
    </location>
</feature>
<feature type="transmembrane region" description="Helical" evidence="1">
    <location>
        <begin position="108"/>
        <end position="133"/>
    </location>
</feature>
<dbReference type="EMBL" id="FOFU01000001">
    <property type="protein sequence ID" value="SEP64919.1"/>
    <property type="molecule type" value="Genomic_DNA"/>
</dbReference>
<dbReference type="PANTHER" id="PTHR36832">
    <property type="entry name" value="SLR1174 PROTEIN-RELATED"/>
    <property type="match status" value="1"/>
</dbReference>
<evidence type="ECO:0000313" key="2">
    <source>
        <dbReference type="EMBL" id="SEP64919.1"/>
    </source>
</evidence>
<evidence type="ECO:0000256" key="1">
    <source>
        <dbReference type="SAM" id="Phobius"/>
    </source>
</evidence>